<feature type="domain" description="HTH merR-type" evidence="2">
    <location>
        <begin position="5"/>
        <end position="73"/>
    </location>
</feature>
<dbReference type="EMBL" id="JAEAGR010000006">
    <property type="protein sequence ID" value="MBH1940705.1"/>
    <property type="molecule type" value="Genomic_DNA"/>
</dbReference>
<dbReference type="Gene3D" id="1.10.1660.10">
    <property type="match status" value="1"/>
</dbReference>
<gene>
    <name evidence="3" type="ORF">I5677_07380</name>
</gene>
<dbReference type="AlphaFoldDB" id="A0A8J7KVY2"/>
<evidence type="ECO:0000313" key="4">
    <source>
        <dbReference type="Proteomes" id="UP000623269"/>
    </source>
</evidence>
<name>A0A8J7KVY2_9FIRM</name>
<dbReference type="Proteomes" id="UP000623269">
    <property type="component" value="Unassembled WGS sequence"/>
</dbReference>
<accession>A0A8J7KVY2</accession>
<sequence length="223" mass="26472">MDEVRYMISEASKRIEVEAHVLRYWEDELELPISRNEMGHRYYKAADIELLKTVKHLKEQGFQLKAVKMLLPNIHKLDSLDSQTVIRLRDKLNGKVFEMLNDDKQQENIEGTSLITNEKKHEIKEETNDKMGQFKAIMNQIIMSALKENNTLLSEEISMNVTDGVIKEMNYLMRLQEEKEEERYKKFDATLRDYQKSRMQAAASMDRRGRKKSKFFKKNKVYI</sequence>
<organism evidence="3 4">
    <name type="scientific">Mobilitalea sibirica</name>
    <dbReference type="NCBI Taxonomy" id="1462919"/>
    <lineage>
        <taxon>Bacteria</taxon>
        <taxon>Bacillati</taxon>
        <taxon>Bacillota</taxon>
        <taxon>Clostridia</taxon>
        <taxon>Lachnospirales</taxon>
        <taxon>Lachnospiraceae</taxon>
        <taxon>Mobilitalea</taxon>
    </lineage>
</organism>
<comment type="caution">
    <text evidence="3">The sequence shown here is derived from an EMBL/GenBank/DDBJ whole genome shotgun (WGS) entry which is preliminary data.</text>
</comment>
<dbReference type="PROSITE" id="PS50937">
    <property type="entry name" value="HTH_MERR_2"/>
    <property type="match status" value="1"/>
</dbReference>
<dbReference type="GO" id="GO:0003700">
    <property type="term" value="F:DNA-binding transcription factor activity"/>
    <property type="evidence" value="ECO:0007669"/>
    <property type="project" value="InterPro"/>
</dbReference>
<evidence type="ECO:0000256" key="1">
    <source>
        <dbReference type="ARBA" id="ARBA00023125"/>
    </source>
</evidence>
<dbReference type="PANTHER" id="PTHR30204">
    <property type="entry name" value="REDOX-CYCLING DRUG-SENSING TRANSCRIPTIONAL ACTIVATOR SOXR"/>
    <property type="match status" value="1"/>
</dbReference>
<protein>
    <submittedName>
        <fullName evidence="3">MerR family transcriptional regulator</fullName>
    </submittedName>
</protein>
<proteinExistence type="predicted"/>
<dbReference type="SUPFAM" id="SSF46955">
    <property type="entry name" value="Putative DNA-binding domain"/>
    <property type="match status" value="1"/>
</dbReference>
<keyword evidence="1" id="KW-0238">DNA-binding</keyword>
<keyword evidence="4" id="KW-1185">Reference proteome</keyword>
<dbReference type="SMART" id="SM00422">
    <property type="entry name" value="HTH_MERR"/>
    <property type="match status" value="1"/>
</dbReference>
<dbReference type="InterPro" id="IPR047057">
    <property type="entry name" value="MerR_fam"/>
</dbReference>
<evidence type="ECO:0000313" key="3">
    <source>
        <dbReference type="EMBL" id="MBH1940705.1"/>
    </source>
</evidence>
<dbReference type="CDD" id="cd04764">
    <property type="entry name" value="HTH_MlrA-like_sg1"/>
    <property type="match status" value="1"/>
</dbReference>
<evidence type="ECO:0000259" key="2">
    <source>
        <dbReference type="PROSITE" id="PS50937"/>
    </source>
</evidence>
<dbReference type="GO" id="GO:0003677">
    <property type="term" value="F:DNA binding"/>
    <property type="evidence" value="ECO:0007669"/>
    <property type="project" value="UniProtKB-KW"/>
</dbReference>
<reference evidence="3" key="1">
    <citation type="submission" date="2020-12" db="EMBL/GenBank/DDBJ databases">
        <title>M. sibirica DSM 26468T genome.</title>
        <authorList>
            <person name="Thieme N."/>
            <person name="Rettenmaier R."/>
            <person name="Zverlov V."/>
            <person name="Liebl W."/>
        </authorList>
    </citation>
    <scope>NUCLEOTIDE SEQUENCE</scope>
    <source>
        <strain evidence="3">DSM 26468</strain>
    </source>
</reference>
<dbReference type="InterPro" id="IPR000551">
    <property type="entry name" value="MerR-type_HTH_dom"/>
</dbReference>
<dbReference type="RefSeq" id="WP_197660932.1">
    <property type="nucleotide sequence ID" value="NZ_JAEAGR010000006.1"/>
</dbReference>
<dbReference type="InterPro" id="IPR009061">
    <property type="entry name" value="DNA-bd_dom_put_sf"/>
</dbReference>
<dbReference type="PANTHER" id="PTHR30204:SF15">
    <property type="entry name" value="BLL5018 PROTEIN"/>
    <property type="match status" value="1"/>
</dbReference>
<dbReference type="Pfam" id="PF13411">
    <property type="entry name" value="MerR_1"/>
    <property type="match status" value="1"/>
</dbReference>